<dbReference type="Pfam" id="PF02198">
    <property type="entry name" value="SAM_PNT"/>
    <property type="match status" value="1"/>
</dbReference>
<evidence type="ECO:0008006" key="10">
    <source>
        <dbReference type="Google" id="ProtNLM"/>
    </source>
</evidence>
<feature type="compositionally biased region" description="Basic and acidic residues" evidence="4">
    <location>
        <begin position="613"/>
        <end position="626"/>
    </location>
</feature>
<evidence type="ECO:0000256" key="4">
    <source>
        <dbReference type="SAM" id="MobiDB-lite"/>
    </source>
</evidence>
<evidence type="ECO:0000256" key="2">
    <source>
        <dbReference type="ARBA" id="ARBA00023125"/>
    </source>
</evidence>
<dbReference type="InterPro" id="IPR000418">
    <property type="entry name" value="Ets_dom"/>
</dbReference>
<dbReference type="GO" id="GO:0030154">
    <property type="term" value="P:cell differentiation"/>
    <property type="evidence" value="ECO:0007669"/>
    <property type="project" value="TreeGrafter"/>
</dbReference>
<dbReference type="InterPro" id="IPR036390">
    <property type="entry name" value="WH_DNA-bd_sf"/>
</dbReference>
<keyword evidence="2 3" id="KW-0238">DNA-binding</keyword>
<dbReference type="GO" id="GO:0005634">
    <property type="term" value="C:nucleus"/>
    <property type="evidence" value="ECO:0007669"/>
    <property type="project" value="UniProtKB-SubCell"/>
</dbReference>
<feature type="compositionally biased region" description="Basic and acidic residues" evidence="4">
    <location>
        <begin position="384"/>
        <end position="396"/>
    </location>
</feature>
<dbReference type="InterPro" id="IPR036388">
    <property type="entry name" value="WH-like_DNA-bd_sf"/>
</dbReference>
<dbReference type="Proteomes" id="UP000663829">
    <property type="component" value="Unassembled WGS sequence"/>
</dbReference>
<reference evidence="7" key="1">
    <citation type="submission" date="2021-02" db="EMBL/GenBank/DDBJ databases">
        <authorList>
            <person name="Nowell W R."/>
        </authorList>
    </citation>
    <scope>NUCLEOTIDE SEQUENCE</scope>
</reference>
<evidence type="ECO:0000259" key="5">
    <source>
        <dbReference type="PROSITE" id="PS50061"/>
    </source>
</evidence>
<dbReference type="Pfam" id="PF00178">
    <property type="entry name" value="Ets"/>
    <property type="match status" value="1"/>
</dbReference>
<dbReference type="SMART" id="SM00413">
    <property type="entry name" value="ETS"/>
    <property type="match status" value="1"/>
</dbReference>
<evidence type="ECO:0000256" key="1">
    <source>
        <dbReference type="ARBA" id="ARBA00005562"/>
    </source>
</evidence>
<feature type="compositionally biased region" description="Polar residues" evidence="4">
    <location>
        <begin position="699"/>
        <end position="717"/>
    </location>
</feature>
<dbReference type="SUPFAM" id="SSF47769">
    <property type="entry name" value="SAM/Pointed domain"/>
    <property type="match status" value="1"/>
</dbReference>
<feature type="compositionally biased region" description="Low complexity" evidence="4">
    <location>
        <begin position="400"/>
        <end position="415"/>
    </location>
</feature>
<feature type="compositionally biased region" description="Polar residues" evidence="4">
    <location>
        <begin position="416"/>
        <end position="436"/>
    </location>
</feature>
<evidence type="ECO:0000256" key="3">
    <source>
        <dbReference type="RuleBase" id="RU004019"/>
    </source>
</evidence>
<dbReference type="SUPFAM" id="SSF46785">
    <property type="entry name" value="Winged helix' DNA-binding domain"/>
    <property type="match status" value="1"/>
</dbReference>
<dbReference type="PANTHER" id="PTHR11849:SF201">
    <property type="entry name" value="ETS DNA-BINDING PROTEIN POKKURI"/>
    <property type="match status" value="1"/>
</dbReference>
<dbReference type="PANTHER" id="PTHR11849">
    <property type="entry name" value="ETS"/>
    <property type="match status" value="1"/>
</dbReference>
<dbReference type="GO" id="GO:0000981">
    <property type="term" value="F:DNA-binding transcription factor activity, RNA polymerase II-specific"/>
    <property type="evidence" value="ECO:0007669"/>
    <property type="project" value="TreeGrafter"/>
</dbReference>
<evidence type="ECO:0000259" key="6">
    <source>
        <dbReference type="PROSITE" id="PS51433"/>
    </source>
</evidence>
<feature type="region of interest" description="Disordered" evidence="4">
    <location>
        <begin position="205"/>
        <end position="264"/>
    </location>
</feature>
<accession>A0A813RG52</accession>
<dbReference type="SMART" id="SM00251">
    <property type="entry name" value="SAM_PNT"/>
    <property type="match status" value="1"/>
</dbReference>
<gene>
    <name evidence="7" type="ORF">GPM918_LOCUS2500</name>
    <name evidence="8" type="ORF">SRO942_LOCUS2500</name>
</gene>
<keyword evidence="9" id="KW-1185">Reference proteome</keyword>
<dbReference type="Gene3D" id="1.10.150.50">
    <property type="entry name" value="Transcription Factor, Ets-1"/>
    <property type="match status" value="1"/>
</dbReference>
<comment type="similarity">
    <text evidence="1 3">Belongs to the ETS family.</text>
</comment>
<dbReference type="EMBL" id="CAJOBC010000278">
    <property type="protein sequence ID" value="CAF3564952.1"/>
    <property type="molecule type" value="Genomic_DNA"/>
</dbReference>
<feature type="compositionally biased region" description="Polar residues" evidence="4">
    <location>
        <begin position="224"/>
        <end position="243"/>
    </location>
</feature>
<feature type="compositionally biased region" description="Low complexity" evidence="4">
    <location>
        <begin position="629"/>
        <end position="643"/>
    </location>
</feature>
<proteinExistence type="inferred from homology"/>
<evidence type="ECO:0000313" key="7">
    <source>
        <dbReference type="EMBL" id="CAF0781577.1"/>
    </source>
</evidence>
<dbReference type="EMBL" id="CAJNOQ010000278">
    <property type="protein sequence ID" value="CAF0781577.1"/>
    <property type="molecule type" value="Genomic_DNA"/>
</dbReference>
<dbReference type="OrthoDB" id="5961210at2759"/>
<dbReference type="AlphaFoldDB" id="A0A813RG52"/>
<feature type="region of interest" description="Disordered" evidence="4">
    <location>
        <begin position="571"/>
        <end position="643"/>
    </location>
</feature>
<comment type="subcellular location">
    <subcellularLocation>
        <location evidence="3">Nucleus</location>
    </subcellularLocation>
</comment>
<dbReference type="Gene3D" id="1.10.10.10">
    <property type="entry name" value="Winged helix-like DNA-binding domain superfamily/Winged helix DNA-binding domain"/>
    <property type="match status" value="1"/>
</dbReference>
<evidence type="ECO:0000313" key="8">
    <source>
        <dbReference type="EMBL" id="CAF3564952.1"/>
    </source>
</evidence>
<feature type="region of interest" description="Disordered" evidence="4">
    <location>
        <begin position="365"/>
        <end position="449"/>
    </location>
</feature>
<dbReference type="Proteomes" id="UP000681722">
    <property type="component" value="Unassembled WGS sequence"/>
</dbReference>
<dbReference type="InterPro" id="IPR013761">
    <property type="entry name" value="SAM/pointed_sf"/>
</dbReference>
<evidence type="ECO:0000313" key="9">
    <source>
        <dbReference type="Proteomes" id="UP000663829"/>
    </source>
</evidence>
<feature type="domain" description="ETS" evidence="5">
    <location>
        <begin position="483"/>
        <end position="564"/>
    </location>
</feature>
<dbReference type="PROSITE" id="PS51433">
    <property type="entry name" value="PNT"/>
    <property type="match status" value="1"/>
</dbReference>
<feature type="domain" description="PNT" evidence="6">
    <location>
        <begin position="43"/>
        <end position="125"/>
    </location>
</feature>
<name>A0A813RG52_9BILA</name>
<dbReference type="PRINTS" id="PR00454">
    <property type="entry name" value="ETSDOMAIN"/>
</dbReference>
<dbReference type="GO" id="GO:0043565">
    <property type="term" value="F:sequence-specific DNA binding"/>
    <property type="evidence" value="ECO:0007669"/>
    <property type="project" value="InterPro"/>
</dbReference>
<feature type="compositionally biased region" description="Low complexity" evidence="4">
    <location>
        <begin position="205"/>
        <end position="223"/>
    </location>
</feature>
<dbReference type="PROSITE" id="PS50061">
    <property type="entry name" value="ETS_DOMAIN_3"/>
    <property type="match status" value="1"/>
</dbReference>
<protein>
    <recommendedName>
        <fullName evidence="10">ETS domain-containing protein</fullName>
    </recommendedName>
</protein>
<feature type="compositionally biased region" description="Pro residues" evidence="4">
    <location>
        <begin position="247"/>
        <end position="263"/>
    </location>
</feature>
<dbReference type="InterPro" id="IPR003118">
    <property type="entry name" value="Pointed_dom"/>
</dbReference>
<sequence>MLKLKECLAHYKSIIASMVANGPFSNLTTNHLNSNNRGNDEKALKNIIMSLPTDLLHPIESWSKQDVLKWIQWCVEEYALGDVNINDYEMNGKALLLLNEESFKQRSPRCGDVLHKALQQHIAIIKSLSCQAFQYQFWNSYHPLHPNRRLGVNIPSTTPNTTTFPSTNQHLTNGHLSTHPAFNFLLPRSSASSVLSNNNESLHHNSLFRPGSSSSTYSSQHSSPTLHQPSITPVQLTLLNCTASRPRAPPPSHNSTPLTPPPVNELQFLQKNLSSDLPTDHDQNQGANLRYKDFINQKHSSSKTQRYKEINNSNLYGTGNDDLHKLIEKNRISPTRTVIRHESKTISPTNTVTCFIKSEQTDDISSQTKDNIHIKSEDEEELDVEKSPLDCSHDNLLKVSSSSPSLPSSPSTTTSGFNQIKSNSTLSESPNGTETVESMGDTIGDTTKPYSDKTRHIRYYHDKIDFRGDILYKPVSAKSTNCRILWEFLYILLEDPVYESIIRWENRDKMIFRIIQADKLAALWGLQKNRLSMTYEKLSRGMRYYYSNNIIQKEQSKRLLYRFMRTPDEIRKSMKRNGGTNPTWNVAKKTKNSTQQETKYGSESDDGSSPHRPRSDECIQDSDHHNGNSRVLSDSSLPLPSSSSSTQSNILQLFYPQFYASALNPLLFARYYQRNNLSQFSSQVNNIISSSSTAVHGHNGNTEKYNSNISTTSSTKHGSYDHDNNDYSVITPKVSINIPSDHGIITALKRKQSLSIEKQHTVVDEPCYLNVINDNDSSEPLDLAVKDKDGKKQKYTTHITNEIHEMNSLAKI</sequence>
<dbReference type="InterPro" id="IPR046328">
    <property type="entry name" value="ETS_fam"/>
</dbReference>
<comment type="caution">
    <text evidence="7">The sequence shown here is derived from an EMBL/GenBank/DDBJ whole genome shotgun (WGS) entry which is preliminary data.</text>
</comment>
<feature type="region of interest" description="Disordered" evidence="4">
    <location>
        <begin position="693"/>
        <end position="720"/>
    </location>
</feature>
<organism evidence="7 9">
    <name type="scientific">Didymodactylos carnosus</name>
    <dbReference type="NCBI Taxonomy" id="1234261"/>
    <lineage>
        <taxon>Eukaryota</taxon>
        <taxon>Metazoa</taxon>
        <taxon>Spiralia</taxon>
        <taxon>Gnathifera</taxon>
        <taxon>Rotifera</taxon>
        <taxon>Eurotatoria</taxon>
        <taxon>Bdelloidea</taxon>
        <taxon>Philodinida</taxon>
        <taxon>Philodinidae</taxon>
        <taxon>Didymodactylos</taxon>
    </lineage>
</organism>
<feature type="compositionally biased region" description="Polar residues" evidence="4">
    <location>
        <begin position="592"/>
        <end position="601"/>
    </location>
</feature>
<keyword evidence="3" id="KW-0539">Nucleus</keyword>